<reference evidence="8 9" key="1">
    <citation type="submission" date="2023-11" db="EMBL/GenBank/DDBJ databases">
        <title>Draft genome of Azohydromonas lata strain H1 (DSM1123), a polyhydroxyalkanoate producer.</title>
        <authorList>
            <person name="Traversa D."/>
            <person name="D'Addabbo P."/>
            <person name="Pazzani C."/>
            <person name="Manzari C."/>
            <person name="Chiara M."/>
            <person name="Scrascia M."/>
        </authorList>
    </citation>
    <scope>NUCLEOTIDE SEQUENCE [LARGE SCALE GENOMIC DNA]</scope>
    <source>
        <strain evidence="8 9">H1</strain>
    </source>
</reference>
<feature type="transmembrane region" description="Helical" evidence="6">
    <location>
        <begin position="45"/>
        <end position="63"/>
    </location>
</feature>
<dbReference type="SMART" id="SM00388">
    <property type="entry name" value="HisKA"/>
    <property type="match status" value="1"/>
</dbReference>
<keyword evidence="3" id="KW-0808">Transferase</keyword>
<dbReference type="CDD" id="cd00082">
    <property type="entry name" value="HisKA"/>
    <property type="match status" value="1"/>
</dbReference>
<feature type="transmembrane region" description="Helical" evidence="6">
    <location>
        <begin position="100"/>
        <end position="120"/>
    </location>
</feature>
<accession>A0ABU5IPR8</accession>
<gene>
    <name evidence="8" type="ORF">SM757_30390</name>
</gene>
<organism evidence="8 9">
    <name type="scientific">Azohydromonas lata</name>
    <dbReference type="NCBI Taxonomy" id="45677"/>
    <lineage>
        <taxon>Bacteria</taxon>
        <taxon>Pseudomonadati</taxon>
        <taxon>Pseudomonadota</taxon>
        <taxon>Betaproteobacteria</taxon>
        <taxon>Burkholderiales</taxon>
        <taxon>Sphaerotilaceae</taxon>
        <taxon>Azohydromonas</taxon>
    </lineage>
</organism>
<feature type="transmembrane region" description="Helical" evidence="6">
    <location>
        <begin position="150"/>
        <end position="168"/>
    </location>
</feature>
<keyword evidence="6" id="KW-0812">Transmembrane</keyword>
<proteinExistence type="predicted"/>
<dbReference type="InterPro" id="IPR050736">
    <property type="entry name" value="Sensor_HK_Regulatory"/>
</dbReference>
<dbReference type="EMBL" id="JAXOJX010000087">
    <property type="protein sequence ID" value="MDZ5460895.1"/>
    <property type="molecule type" value="Genomic_DNA"/>
</dbReference>
<dbReference type="RefSeq" id="WP_322468206.1">
    <property type="nucleotide sequence ID" value="NZ_JAXOJX010000087.1"/>
</dbReference>
<dbReference type="Pfam" id="PF00512">
    <property type="entry name" value="HisKA"/>
    <property type="match status" value="1"/>
</dbReference>
<dbReference type="Gene3D" id="1.10.287.130">
    <property type="match status" value="1"/>
</dbReference>
<feature type="transmembrane region" description="Helical" evidence="6">
    <location>
        <begin position="174"/>
        <end position="197"/>
    </location>
</feature>
<keyword evidence="6" id="KW-0472">Membrane</keyword>
<comment type="catalytic activity">
    <reaction evidence="1">
        <text>ATP + protein L-histidine = ADP + protein N-phospho-L-histidine.</text>
        <dbReference type="EC" id="2.7.13.3"/>
    </reaction>
</comment>
<dbReference type="SUPFAM" id="SSF47384">
    <property type="entry name" value="Homodimeric domain of signal transducing histidine kinase"/>
    <property type="match status" value="1"/>
</dbReference>
<dbReference type="GO" id="GO:0016301">
    <property type="term" value="F:kinase activity"/>
    <property type="evidence" value="ECO:0007669"/>
    <property type="project" value="UniProtKB-KW"/>
</dbReference>
<protein>
    <recommendedName>
        <fullName evidence="2">histidine kinase</fullName>
        <ecNumber evidence="2">2.7.13.3</ecNumber>
    </recommendedName>
</protein>
<keyword evidence="5" id="KW-0902">Two-component regulatory system</keyword>
<dbReference type="InterPro" id="IPR011006">
    <property type="entry name" value="CheY-like_superfamily"/>
</dbReference>
<evidence type="ECO:0000256" key="1">
    <source>
        <dbReference type="ARBA" id="ARBA00000085"/>
    </source>
</evidence>
<feature type="domain" description="Histidine kinase" evidence="7">
    <location>
        <begin position="229"/>
        <end position="440"/>
    </location>
</feature>
<dbReference type="PANTHER" id="PTHR43711:SF1">
    <property type="entry name" value="HISTIDINE KINASE 1"/>
    <property type="match status" value="1"/>
</dbReference>
<keyword evidence="4 8" id="KW-0418">Kinase</keyword>
<dbReference type="SUPFAM" id="SSF52172">
    <property type="entry name" value="CheY-like"/>
    <property type="match status" value="1"/>
</dbReference>
<comment type="caution">
    <text evidence="8">The sequence shown here is derived from an EMBL/GenBank/DDBJ whole genome shotgun (WGS) entry which is preliminary data.</text>
</comment>
<sequence>MTLQDRSPYLNMFCVISGLWANSKFRDWLGAHSVRGRDESEKRRALARALHGLAALAAIALTGPWRDGAFGNVLVAPLLAAAWAVLGLVQYVLLRRGTNALVGLQYFTIFFDAAAFAVFLCDAPTATSFLVPYLAFIVIPVGLRYGVRTFWFAWAGSWLTATPVLYFGNPFWSAHAQTLMSLVFLALLPALYFGPLLSQWRVRMKKDTDENQLWALEAAMVAKSAFLARVSHQLRSPLQAIMSSLELMEAPSQQANRPKLAANISTSAQRLSQELRDLLTIARAEAWQLQLAPSPFEAGTLLESVAAELQSDGGNGGRQIWTRPLQEPLFLVADSDKIVQVLANVAKHLSATLHPHTLTLSMQPYDEARGHINFVVEAEAAGTPPMEAVAADAQGTKDALNDSLSLTLVRTLTEFLDGHTALEKLPPNRLQFSVTIPCERVRDDEDGLPMPPTDAKVMVVSSNSQACRELMSSLNEQGRMVECVFAIATAANRLALQEYALVCVDMELPRHNARRLALSLKSSQGANRDTPILAFHARTSEKDSGKPWPFDALLTGKISRASLVQAISSLRPGQLQH</sequence>
<dbReference type="EC" id="2.7.13.3" evidence="2"/>
<evidence type="ECO:0000256" key="3">
    <source>
        <dbReference type="ARBA" id="ARBA00022679"/>
    </source>
</evidence>
<dbReference type="SUPFAM" id="SSF55874">
    <property type="entry name" value="ATPase domain of HSP90 chaperone/DNA topoisomerase II/histidine kinase"/>
    <property type="match status" value="1"/>
</dbReference>
<evidence type="ECO:0000256" key="4">
    <source>
        <dbReference type="ARBA" id="ARBA00022777"/>
    </source>
</evidence>
<dbReference type="InterPro" id="IPR005467">
    <property type="entry name" value="His_kinase_dom"/>
</dbReference>
<name>A0ABU5IPR8_9BURK</name>
<dbReference type="PROSITE" id="PS50109">
    <property type="entry name" value="HIS_KIN"/>
    <property type="match status" value="1"/>
</dbReference>
<keyword evidence="6" id="KW-1133">Transmembrane helix</keyword>
<dbReference type="Gene3D" id="3.40.50.2300">
    <property type="match status" value="1"/>
</dbReference>
<dbReference type="InterPro" id="IPR036097">
    <property type="entry name" value="HisK_dim/P_sf"/>
</dbReference>
<evidence type="ECO:0000313" key="9">
    <source>
        <dbReference type="Proteomes" id="UP001293718"/>
    </source>
</evidence>
<evidence type="ECO:0000313" key="8">
    <source>
        <dbReference type="EMBL" id="MDZ5460895.1"/>
    </source>
</evidence>
<dbReference type="Proteomes" id="UP001293718">
    <property type="component" value="Unassembled WGS sequence"/>
</dbReference>
<evidence type="ECO:0000259" key="7">
    <source>
        <dbReference type="PROSITE" id="PS50109"/>
    </source>
</evidence>
<dbReference type="InterPro" id="IPR036890">
    <property type="entry name" value="HATPase_C_sf"/>
</dbReference>
<feature type="transmembrane region" description="Helical" evidence="6">
    <location>
        <begin position="69"/>
        <end position="93"/>
    </location>
</feature>
<feature type="transmembrane region" description="Helical" evidence="6">
    <location>
        <begin position="126"/>
        <end position="143"/>
    </location>
</feature>
<dbReference type="PANTHER" id="PTHR43711">
    <property type="entry name" value="TWO-COMPONENT HISTIDINE KINASE"/>
    <property type="match status" value="1"/>
</dbReference>
<dbReference type="InterPro" id="IPR003661">
    <property type="entry name" value="HisK_dim/P_dom"/>
</dbReference>
<evidence type="ECO:0000256" key="5">
    <source>
        <dbReference type="ARBA" id="ARBA00023012"/>
    </source>
</evidence>
<evidence type="ECO:0000256" key="6">
    <source>
        <dbReference type="SAM" id="Phobius"/>
    </source>
</evidence>
<keyword evidence="9" id="KW-1185">Reference proteome</keyword>
<evidence type="ECO:0000256" key="2">
    <source>
        <dbReference type="ARBA" id="ARBA00012438"/>
    </source>
</evidence>